<keyword evidence="4 7" id="KW-0333">Golgi apparatus</keyword>
<reference evidence="9" key="1">
    <citation type="journal article" date="2014" name="Nat. Genet.">
        <title>A reference genome for common bean and genome-wide analysis of dual domestications.</title>
        <authorList>
            <person name="Schmutz J."/>
            <person name="McClean P.E."/>
            <person name="Mamidi S."/>
            <person name="Wu G.A."/>
            <person name="Cannon S.B."/>
            <person name="Grimwood J."/>
            <person name="Jenkins J."/>
            <person name="Shu S."/>
            <person name="Song Q."/>
            <person name="Chavarro C."/>
            <person name="Torres-Torres M."/>
            <person name="Geffroy V."/>
            <person name="Moghaddam S.M."/>
            <person name="Gao D."/>
            <person name="Abernathy B."/>
            <person name="Barry K."/>
            <person name="Blair M."/>
            <person name="Brick M.A."/>
            <person name="Chovatia M."/>
            <person name="Gepts P."/>
            <person name="Goodstein D.M."/>
            <person name="Gonzales M."/>
            <person name="Hellsten U."/>
            <person name="Hyten D.L."/>
            <person name="Jia G."/>
            <person name="Kelly J.D."/>
            <person name="Kudrna D."/>
            <person name="Lee R."/>
            <person name="Richard M.M."/>
            <person name="Miklas P.N."/>
            <person name="Osorno J.M."/>
            <person name="Rodrigues J."/>
            <person name="Thareau V."/>
            <person name="Urrea C.A."/>
            <person name="Wang M."/>
            <person name="Yu Y."/>
            <person name="Zhang M."/>
            <person name="Wing R.A."/>
            <person name="Cregan P.B."/>
            <person name="Rokhsar D.S."/>
            <person name="Jackson S.A."/>
        </authorList>
    </citation>
    <scope>NUCLEOTIDE SEQUENCE [LARGE SCALE GENOMIC DNA]</scope>
    <source>
        <strain evidence="9">cv. G19833</strain>
    </source>
</reference>
<dbReference type="PANTHER" id="PTHR31889:SF57">
    <property type="entry name" value="FUCOSYLTRANSFERASE"/>
    <property type="match status" value="1"/>
</dbReference>
<dbReference type="PANTHER" id="PTHR31889">
    <property type="entry name" value="FUCOSYLTRANSFERASE 2-RELATED"/>
    <property type="match status" value="1"/>
</dbReference>
<dbReference type="STRING" id="3885.V7AQ90"/>
<dbReference type="GO" id="GO:0032580">
    <property type="term" value="C:Golgi cisterna membrane"/>
    <property type="evidence" value="ECO:0007669"/>
    <property type="project" value="UniProtKB-SubCell"/>
</dbReference>
<protein>
    <recommendedName>
        <fullName evidence="7">Fucosyltransferase</fullName>
        <ecNumber evidence="7">2.4.1.-</ecNumber>
    </recommendedName>
</protein>
<dbReference type="GO" id="GO:0009969">
    <property type="term" value="P:xyloglucan biosynthetic process"/>
    <property type="evidence" value="ECO:0007669"/>
    <property type="project" value="TreeGrafter"/>
</dbReference>
<evidence type="ECO:0000313" key="9">
    <source>
        <dbReference type="Proteomes" id="UP000000226"/>
    </source>
</evidence>
<dbReference type="GO" id="GO:0008107">
    <property type="term" value="F:galactoside 2-alpha-L-fucosyltransferase activity"/>
    <property type="evidence" value="ECO:0007669"/>
    <property type="project" value="InterPro"/>
</dbReference>
<dbReference type="FunFam" id="3.40.50.11340:FF:000005">
    <property type="entry name" value="Galactoside 2-alpha-L-fucosyltransferase"/>
    <property type="match status" value="1"/>
</dbReference>
<dbReference type="eggNOG" id="ENOG502QTTA">
    <property type="taxonomic scope" value="Eukaryota"/>
</dbReference>
<comment type="function">
    <text evidence="7">May be involved in cell wall biosynthesis.</text>
</comment>
<dbReference type="Pfam" id="PF03254">
    <property type="entry name" value="XG_FTase"/>
    <property type="match status" value="1"/>
</dbReference>
<keyword evidence="9" id="KW-1185">Reference proteome</keyword>
<dbReference type="OrthoDB" id="428346at2759"/>
<evidence type="ECO:0000256" key="1">
    <source>
        <dbReference type="ARBA" id="ARBA00010481"/>
    </source>
</evidence>
<comment type="subcellular location">
    <subcellularLocation>
        <location evidence="7">Golgi apparatus</location>
        <location evidence="7">Golgi stack membrane</location>
        <topology evidence="7">Single-pass type II membrane protein</topology>
    </subcellularLocation>
</comment>
<dbReference type="Proteomes" id="UP000000226">
    <property type="component" value="Chromosome 10"/>
</dbReference>
<dbReference type="EMBL" id="CM002297">
    <property type="protein sequence ID" value="ESW07827.1"/>
    <property type="molecule type" value="Genomic_DNA"/>
</dbReference>
<keyword evidence="6 7" id="KW-0961">Cell wall biogenesis/degradation</keyword>
<dbReference type="EC" id="2.4.1.-" evidence="7"/>
<proteinExistence type="inferred from homology"/>
<keyword evidence="3 7" id="KW-0808">Transferase</keyword>
<dbReference type="InterPro" id="IPR004938">
    <property type="entry name" value="XG_FTase"/>
</dbReference>
<dbReference type="Gene3D" id="3.40.50.11340">
    <property type="match status" value="1"/>
</dbReference>
<accession>V7AQ90</accession>
<organism evidence="8 9">
    <name type="scientific">Phaseolus vulgaris</name>
    <name type="common">Kidney bean</name>
    <name type="synonym">French bean</name>
    <dbReference type="NCBI Taxonomy" id="3885"/>
    <lineage>
        <taxon>Eukaryota</taxon>
        <taxon>Viridiplantae</taxon>
        <taxon>Streptophyta</taxon>
        <taxon>Embryophyta</taxon>
        <taxon>Tracheophyta</taxon>
        <taxon>Spermatophyta</taxon>
        <taxon>Magnoliopsida</taxon>
        <taxon>eudicotyledons</taxon>
        <taxon>Gunneridae</taxon>
        <taxon>Pentapetalae</taxon>
        <taxon>rosids</taxon>
        <taxon>fabids</taxon>
        <taxon>Fabales</taxon>
        <taxon>Fabaceae</taxon>
        <taxon>Papilionoideae</taxon>
        <taxon>50 kb inversion clade</taxon>
        <taxon>NPAAA clade</taxon>
        <taxon>indigoferoid/millettioid clade</taxon>
        <taxon>Phaseoleae</taxon>
        <taxon>Phaseolus</taxon>
    </lineage>
</organism>
<keyword evidence="7" id="KW-0472">Membrane</keyword>
<evidence type="ECO:0000256" key="5">
    <source>
        <dbReference type="ARBA" id="ARBA00023180"/>
    </source>
</evidence>
<feature type="transmembrane region" description="Helical" evidence="7">
    <location>
        <begin position="21"/>
        <end position="39"/>
    </location>
</feature>
<keyword evidence="5" id="KW-0325">Glycoprotein</keyword>
<keyword evidence="2 7" id="KW-0328">Glycosyltransferase</keyword>
<dbReference type="AlphaFoldDB" id="V7AQ90"/>
<gene>
    <name evidence="8" type="ORF">PHAVU_010G161900g</name>
</gene>
<evidence type="ECO:0000256" key="7">
    <source>
        <dbReference type="RuleBase" id="RU367004"/>
    </source>
</evidence>
<dbReference type="GO" id="GO:0042546">
    <property type="term" value="P:cell wall biogenesis"/>
    <property type="evidence" value="ECO:0007669"/>
    <property type="project" value="InterPro"/>
</dbReference>
<dbReference type="Gramene" id="ESW07827">
    <property type="protein sequence ID" value="ESW07827"/>
    <property type="gene ID" value="PHAVU_010G161900g"/>
</dbReference>
<name>V7AQ90_PHAVU</name>
<evidence type="ECO:0000313" key="8">
    <source>
        <dbReference type="EMBL" id="ESW07827.1"/>
    </source>
</evidence>
<evidence type="ECO:0000256" key="6">
    <source>
        <dbReference type="ARBA" id="ARBA00023316"/>
    </source>
</evidence>
<evidence type="ECO:0000256" key="3">
    <source>
        <dbReference type="ARBA" id="ARBA00022679"/>
    </source>
</evidence>
<comment type="similarity">
    <text evidence="1 7">Belongs to the glycosyltransferase 37 family.</text>
</comment>
<evidence type="ECO:0000256" key="4">
    <source>
        <dbReference type="ARBA" id="ARBA00023034"/>
    </source>
</evidence>
<sequence length="473" mass="53808">MEIFEAKPQNTRISSNRFSTLFLVLFISFPVAVIVFSMYPNSTLAVFEGFSKAREAEKPDQNATTIVSQLGESVHNISEDNIRRVGGGGVKELQGRYKEHRANEGRTMNITAKDGGLKNGSLKSLRNESFPRDDVDNRDEVLGGLLTLGFDESSCISRVQSHLYRKVSPHKPSSYLISKLRNYEQIHASCGPNTRTYHRNMRKIQLSKDNNATATTCNYLIWTPVNGLGNQIISIAATFLYAILTDRVLLLKFGKDKLALFCEPFLNSTWILPHNSPFWKEIYIQTYQIEKDNASNSKSVLFINLQHSHSDSSHKEKFHCDHLQNLIRKTPLLILRSDQYFVPSLFMNPLFNLEINKMFPEKDTVFHHLGRYLFHPSNEAWELISSYYQAHLAKADELIGLQIRVFNAVSTPQQAIMDLVLSCILNHKILPKVDLQTSTSSVGKNGSVKAVLVASLYEEYGDNLRRMYQKKPN</sequence>
<dbReference type="GO" id="GO:0071555">
    <property type="term" value="P:cell wall organization"/>
    <property type="evidence" value="ECO:0007669"/>
    <property type="project" value="UniProtKB-UniRule"/>
</dbReference>
<evidence type="ECO:0000256" key="2">
    <source>
        <dbReference type="ARBA" id="ARBA00022676"/>
    </source>
</evidence>
<keyword evidence="7" id="KW-0812">Transmembrane</keyword>
<keyword evidence="7" id="KW-1133">Transmembrane helix</keyword>